<keyword evidence="3" id="KW-1185">Reference proteome</keyword>
<evidence type="ECO:0000259" key="1">
    <source>
        <dbReference type="PROSITE" id="PS50181"/>
    </source>
</evidence>
<reference evidence="2 3" key="1">
    <citation type="submission" date="2013-10" db="EMBL/GenBank/DDBJ databases">
        <authorList>
            <consortium name="International Citrus Genome Consortium"/>
            <person name="Jenkins J."/>
            <person name="Schmutz J."/>
            <person name="Prochnik S."/>
            <person name="Rokhsar D."/>
            <person name="Gmitter F."/>
            <person name="Ollitrault P."/>
            <person name="Machado M."/>
            <person name="Talon M."/>
            <person name="Wincker P."/>
            <person name="Jaillon O."/>
            <person name="Morgante M."/>
        </authorList>
    </citation>
    <scope>NUCLEOTIDE SEQUENCE</scope>
    <source>
        <strain evidence="3">cv. Clemenules</strain>
    </source>
</reference>
<accession>V4RVD6</accession>
<protein>
    <recommendedName>
        <fullName evidence="1">F-box domain-containing protein</fullName>
    </recommendedName>
</protein>
<dbReference type="InterPro" id="IPR017451">
    <property type="entry name" value="F-box-assoc_interact_dom"/>
</dbReference>
<dbReference type="PROSITE" id="PS50181">
    <property type="entry name" value="FBOX"/>
    <property type="match status" value="1"/>
</dbReference>
<name>V4RVD6_CITCL</name>
<sequence length="380" mass="44292">MVESNGDLPADVIIETLLKLPVKSLIRYRCVCKSWHTLTKNPKFIHKHQQEDHNTRLLVYCTFEDENNRNLEMSYFTFFLDETLTDLSTKRLDDPPIMPVGFVGPYEGIFCLMTGNKYISLWNLATQELRHLPKCRASLPPYTMIHNSSAGFGLDLVSNDYKLVLILTLLDIKIDFYYDFSHIAVYNLSTDSWRGFRGFKLGRDYICGRLDSTYLNGVCYWLAREEGDNHVIISFNLSDEMIQNIKSPCTPELTHGPLGLYDNSLSLIALDEIKKCYHLWMMKEMCWIKQFTIGPFVEAYNPLGLWKNGEIFLESSAGELLLYDPNTQEMRDLGLRGLWFYVHCFKESLLTIKREGKLLDIYFYRTYQKSIETSSKIYSY</sequence>
<gene>
    <name evidence="2" type="ORF">CICLE_v10026927mg</name>
</gene>
<dbReference type="OMA" id="NCICKYW"/>
<dbReference type="InterPro" id="IPR006527">
    <property type="entry name" value="F-box-assoc_dom_typ1"/>
</dbReference>
<dbReference type="PANTHER" id="PTHR31672:SF13">
    <property type="entry name" value="F-BOX PROTEIN CPR30-LIKE"/>
    <property type="match status" value="1"/>
</dbReference>
<dbReference type="Gramene" id="ESR38728">
    <property type="protein sequence ID" value="ESR38728"/>
    <property type="gene ID" value="CICLE_v10026927mg"/>
</dbReference>
<evidence type="ECO:0000313" key="3">
    <source>
        <dbReference type="Proteomes" id="UP000030687"/>
    </source>
</evidence>
<dbReference type="InterPro" id="IPR050796">
    <property type="entry name" value="SCF_F-box_component"/>
</dbReference>
<dbReference type="AlphaFoldDB" id="V4RVD6"/>
<dbReference type="SMART" id="SM00256">
    <property type="entry name" value="FBOX"/>
    <property type="match status" value="1"/>
</dbReference>
<proteinExistence type="predicted"/>
<feature type="domain" description="F-box" evidence="1">
    <location>
        <begin position="2"/>
        <end position="48"/>
    </location>
</feature>
<dbReference type="SUPFAM" id="SSF50965">
    <property type="entry name" value="Galactose oxidase, central domain"/>
    <property type="match status" value="1"/>
</dbReference>
<organism evidence="2 3">
    <name type="scientific">Citrus clementina</name>
    <name type="common">Clementine</name>
    <name type="synonym">Citrus deliciosa x Citrus sinensis</name>
    <dbReference type="NCBI Taxonomy" id="85681"/>
    <lineage>
        <taxon>Eukaryota</taxon>
        <taxon>Viridiplantae</taxon>
        <taxon>Streptophyta</taxon>
        <taxon>Embryophyta</taxon>
        <taxon>Tracheophyta</taxon>
        <taxon>Spermatophyta</taxon>
        <taxon>Magnoliopsida</taxon>
        <taxon>eudicotyledons</taxon>
        <taxon>Gunneridae</taxon>
        <taxon>Pentapetalae</taxon>
        <taxon>rosids</taxon>
        <taxon>malvids</taxon>
        <taxon>Sapindales</taxon>
        <taxon>Rutaceae</taxon>
        <taxon>Aurantioideae</taxon>
        <taxon>Citrus</taxon>
    </lineage>
</organism>
<dbReference type="SUPFAM" id="SSF81383">
    <property type="entry name" value="F-box domain"/>
    <property type="match status" value="1"/>
</dbReference>
<dbReference type="EMBL" id="KI536925">
    <property type="protein sequence ID" value="ESR38728.1"/>
    <property type="molecule type" value="Genomic_DNA"/>
</dbReference>
<dbReference type="InterPro" id="IPR001810">
    <property type="entry name" value="F-box_dom"/>
</dbReference>
<dbReference type="InParanoid" id="V4RVD6"/>
<dbReference type="Proteomes" id="UP000030687">
    <property type="component" value="Unassembled WGS sequence"/>
</dbReference>
<dbReference type="CDD" id="cd22157">
    <property type="entry name" value="F-box_AtFBW1-like"/>
    <property type="match status" value="1"/>
</dbReference>
<evidence type="ECO:0000313" key="2">
    <source>
        <dbReference type="EMBL" id="ESR38728.1"/>
    </source>
</evidence>
<dbReference type="NCBIfam" id="TIGR01640">
    <property type="entry name" value="F_box_assoc_1"/>
    <property type="match status" value="1"/>
</dbReference>
<dbReference type="InterPro" id="IPR011043">
    <property type="entry name" value="Gal_Oxase/kelch_b-propeller"/>
</dbReference>
<dbReference type="eggNOG" id="ENOG502S2XW">
    <property type="taxonomic scope" value="Eukaryota"/>
</dbReference>
<dbReference type="FunCoup" id="V4RVD6">
    <property type="interactions" value="4"/>
</dbReference>
<dbReference type="Gene3D" id="1.20.1280.50">
    <property type="match status" value="1"/>
</dbReference>
<dbReference type="KEGG" id="cic:CICLE_v10026927mg"/>
<dbReference type="PANTHER" id="PTHR31672">
    <property type="entry name" value="BNACNNG10540D PROTEIN"/>
    <property type="match status" value="1"/>
</dbReference>
<dbReference type="STRING" id="85681.V4RVD6"/>
<dbReference type="Pfam" id="PF07734">
    <property type="entry name" value="FBA_1"/>
    <property type="match status" value="1"/>
</dbReference>
<dbReference type="Pfam" id="PF00646">
    <property type="entry name" value="F-box"/>
    <property type="match status" value="1"/>
</dbReference>
<dbReference type="InterPro" id="IPR036047">
    <property type="entry name" value="F-box-like_dom_sf"/>
</dbReference>